<feature type="region of interest" description="Disordered" evidence="10">
    <location>
        <begin position="758"/>
        <end position="779"/>
    </location>
</feature>
<dbReference type="SUPFAM" id="SSF56112">
    <property type="entry name" value="Protein kinase-like (PK-like)"/>
    <property type="match status" value="1"/>
</dbReference>
<feature type="compositionally biased region" description="Low complexity" evidence="10">
    <location>
        <begin position="760"/>
        <end position="779"/>
    </location>
</feature>
<evidence type="ECO:0000256" key="10">
    <source>
        <dbReference type="SAM" id="MobiDB-lite"/>
    </source>
</evidence>
<dbReference type="PROSITE" id="PS50011">
    <property type="entry name" value="PROTEIN_KINASE_DOM"/>
    <property type="match status" value="1"/>
</dbReference>
<feature type="region of interest" description="Disordered" evidence="10">
    <location>
        <begin position="624"/>
        <end position="663"/>
    </location>
</feature>
<feature type="compositionally biased region" description="Polar residues" evidence="10">
    <location>
        <begin position="692"/>
        <end position="704"/>
    </location>
</feature>
<comment type="caution">
    <text evidence="12">The sequence shown here is derived from an EMBL/GenBank/DDBJ whole genome shotgun (WGS) entry which is preliminary data.</text>
</comment>
<sequence length="850" mass="93752">MPFKDIFHHKKDKDGNAKPSRSLTSIHLTNKSPSASSASSSASTSTSDPSLITSHSSDALERKLHSTKSALSISNLKKASTELNPKSHRKHSESISLGSINPFSKDKSRRATGDSDSHKQITTHHGALTHAPGKINLMMGNHNSPQGDEANVVTPTKDTPIIPKKQSSVNTTPKPLPSIDSVPKKKDSIIQYNPYGSNSIPSHYSYSSRPASQYNTTNHLTARISTAASVSEDKPRVLPLPIESPNSFLPQLLQQLHVDMYDEYVLPDSDSSKNRKLGDGASASVRVVLVRADKVSRALKKFVMFPREQPKYFYTRCSKEFVIAKALSPYEHIVTTYSLVKVPSIAEMTRGWGFVLELCPGGDLFSLIGRSGWKSTSNEEKFCIFKQICLAVKFMHDNDIAHRDLKPENVLLTDRGTVKLTDFGVSSFGHETHGDFASPIKLSTAYVGSPPYSPPEVMYFQSWNKKQKDDPNLPKYDSFKMDCWALGMLLFCMVYQGTPFQEASSSDSFYREFTSAYDAFLSKTPSFKQPGNYSVKGPGVEYKYGQAFKDSGASRVAWRLCDPDPKTRYTMKDLFSDPWFLNLEMCHEEYDEEVLMTRMKSHSCDAASLFDDESVPKSVLEAELTHGREVKREVPAQPSDPKKSMLDVGVSSGSTSSLPPPETKKSILNVGSSLHTNSLPDISEKNVESKPISPTITKKNNSSVTHTFESATAQAQASAMSPTKELFPVVEDEERSDNKDMDEIEKSLERIPIKDKSEPEIGISSQGESEAEGSAIESPAKACPTIAELIKELPTSKYCKGRIRKHHHTSISDITQNALGRGSQNYANGGYTSAAASYSAVGTHRMYSKV</sequence>
<keyword evidence="13" id="KW-1185">Reference proteome</keyword>
<dbReference type="InterPro" id="IPR011009">
    <property type="entry name" value="Kinase-like_dom_sf"/>
</dbReference>
<reference evidence="12 13" key="1">
    <citation type="journal article" date="2023" name="Elife">
        <title>Identification of key yeast species and microbe-microbe interactions impacting larval growth of Drosophila in the wild.</title>
        <authorList>
            <person name="Mure A."/>
            <person name="Sugiura Y."/>
            <person name="Maeda R."/>
            <person name="Honda K."/>
            <person name="Sakurai N."/>
            <person name="Takahashi Y."/>
            <person name="Watada M."/>
            <person name="Katoh T."/>
            <person name="Gotoh A."/>
            <person name="Gotoh Y."/>
            <person name="Taniguchi I."/>
            <person name="Nakamura K."/>
            <person name="Hayashi T."/>
            <person name="Katayama T."/>
            <person name="Uemura T."/>
            <person name="Hattori Y."/>
        </authorList>
    </citation>
    <scope>NUCLEOTIDE SEQUENCE [LARGE SCALE GENOMIC DNA]</scope>
    <source>
        <strain evidence="12 13">SC-9</strain>
    </source>
</reference>
<dbReference type="PANTHER" id="PTHR24343">
    <property type="entry name" value="SERINE/THREONINE KINASE"/>
    <property type="match status" value="1"/>
</dbReference>
<accession>A0AAV5QJB6</accession>
<dbReference type="Pfam" id="PF00069">
    <property type="entry name" value="Pkinase"/>
    <property type="match status" value="1"/>
</dbReference>
<dbReference type="InterPro" id="IPR017441">
    <property type="entry name" value="Protein_kinase_ATP_BS"/>
</dbReference>
<evidence type="ECO:0000256" key="2">
    <source>
        <dbReference type="ARBA" id="ARBA00022527"/>
    </source>
</evidence>
<dbReference type="GO" id="GO:0004674">
    <property type="term" value="F:protein serine/threonine kinase activity"/>
    <property type="evidence" value="ECO:0007669"/>
    <property type="project" value="UniProtKB-KW"/>
</dbReference>
<dbReference type="InterPro" id="IPR000719">
    <property type="entry name" value="Prot_kinase_dom"/>
</dbReference>
<feature type="compositionally biased region" description="Basic and acidic residues" evidence="10">
    <location>
        <begin position="624"/>
        <end position="645"/>
    </location>
</feature>
<protein>
    <recommendedName>
        <fullName evidence="1">non-specific serine/threonine protein kinase</fullName>
        <ecNumber evidence="1">2.7.11.1</ecNumber>
    </recommendedName>
</protein>
<keyword evidence="2" id="KW-0723">Serine/threonine-protein kinase</keyword>
<dbReference type="GO" id="GO:0005634">
    <property type="term" value="C:nucleus"/>
    <property type="evidence" value="ECO:0007669"/>
    <property type="project" value="TreeGrafter"/>
</dbReference>
<dbReference type="GO" id="GO:0005737">
    <property type="term" value="C:cytoplasm"/>
    <property type="evidence" value="ECO:0007669"/>
    <property type="project" value="TreeGrafter"/>
</dbReference>
<dbReference type="AlphaFoldDB" id="A0AAV5QJB6"/>
<proteinExistence type="predicted"/>
<feature type="compositionally biased region" description="Polar residues" evidence="10">
    <location>
        <begin position="19"/>
        <end position="31"/>
    </location>
</feature>
<dbReference type="EC" id="2.7.11.1" evidence="1"/>
<dbReference type="PROSITE" id="PS00108">
    <property type="entry name" value="PROTEIN_KINASE_ST"/>
    <property type="match status" value="1"/>
</dbReference>
<dbReference type="GO" id="GO:0005524">
    <property type="term" value="F:ATP binding"/>
    <property type="evidence" value="ECO:0007669"/>
    <property type="project" value="UniProtKB-UniRule"/>
</dbReference>
<evidence type="ECO:0000256" key="9">
    <source>
        <dbReference type="PROSITE-ProRule" id="PRU10141"/>
    </source>
</evidence>
<evidence type="ECO:0000259" key="11">
    <source>
        <dbReference type="PROSITE" id="PS50011"/>
    </source>
</evidence>
<evidence type="ECO:0000313" key="12">
    <source>
        <dbReference type="EMBL" id="GMM34460.1"/>
    </source>
</evidence>
<feature type="binding site" evidence="9">
    <location>
        <position position="300"/>
    </location>
    <ligand>
        <name>ATP</name>
        <dbReference type="ChEBI" id="CHEBI:30616"/>
    </ligand>
</feature>
<dbReference type="PROSITE" id="PS00107">
    <property type="entry name" value="PROTEIN_KINASE_ATP"/>
    <property type="match status" value="1"/>
</dbReference>
<keyword evidence="6 9" id="KW-0067">ATP-binding</keyword>
<dbReference type="RefSeq" id="XP_064851460.1">
    <property type="nucleotide sequence ID" value="XM_064995388.1"/>
</dbReference>
<dbReference type="SMART" id="SM00220">
    <property type="entry name" value="S_TKc"/>
    <property type="match status" value="1"/>
</dbReference>
<keyword evidence="5 12" id="KW-0418">Kinase</keyword>
<keyword evidence="3" id="KW-0808">Transferase</keyword>
<evidence type="ECO:0000256" key="5">
    <source>
        <dbReference type="ARBA" id="ARBA00022777"/>
    </source>
</evidence>
<comment type="catalytic activity">
    <reaction evidence="8">
        <text>L-seryl-[protein] + ATP = O-phospho-L-seryl-[protein] + ADP + H(+)</text>
        <dbReference type="Rhea" id="RHEA:17989"/>
        <dbReference type="Rhea" id="RHEA-COMP:9863"/>
        <dbReference type="Rhea" id="RHEA-COMP:11604"/>
        <dbReference type="ChEBI" id="CHEBI:15378"/>
        <dbReference type="ChEBI" id="CHEBI:29999"/>
        <dbReference type="ChEBI" id="CHEBI:30616"/>
        <dbReference type="ChEBI" id="CHEBI:83421"/>
        <dbReference type="ChEBI" id="CHEBI:456216"/>
        <dbReference type="EC" id="2.7.11.1"/>
    </reaction>
</comment>
<comment type="catalytic activity">
    <reaction evidence="7">
        <text>L-threonyl-[protein] + ATP = O-phospho-L-threonyl-[protein] + ADP + H(+)</text>
        <dbReference type="Rhea" id="RHEA:46608"/>
        <dbReference type="Rhea" id="RHEA-COMP:11060"/>
        <dbReference type="Rhea" id="RHEA-COMP:11605"/>
        <dbReference type="ChEBI" id="CHEBI:15378"/>
        <dbReference type="ChEBI" id="CHEBI:30013"/>
        <dbReference type="ChEBI" id="CHEBI:30616"/>
        <dbReference type="ChEBI" id="CHEBI:61977"/>
        <dbReference type="ChEBI" id="CHEBI:456216"/>
        <dbReference type="EC" id="2.7.11.1"/>
    </reaction>
</comment>
<dbReference type="Proteomes" id="UP001360560">
    <property type="component" value="Unassembled WGS sequence"/>
</dbReference>
<dbReference type="InterPro" id="IPR008271">
    <property type="entry name" value="Ser/Thr_kinase_AS"/>
</dbReference>
<feature type="compositionally biased region" description="Basic and acidic residues" evidence="10">
    <location>
        <begin position="104"/>
        <end position="119"/>
    </location>
</feature>
<dbReference type="GeneID" id="90072439"/>
<dbReference type="PANTHER" id="PTHR24343:SF482">
    <property type="entry name" value="SERINE_THREONINE-PROTEIN KINASE PTK1_STK1-RELATED"/>
    <property type="match status" value="1"/>
</dbReference>
<name>A0AAV5QJB6_9ASCO</name>
<feature type="region of interest" description="Disordered" evidence="10">
    <location>
        <begin position="79"/>
        <end position="182"/>
    </location>
</feature>
<dbReference type="Gene3D" id="1.10.510.10">
    <property type="entry name" value="Transferase(Phosphotransferase) domain 1"/>
    <property type="match status" value="1"/>
</dbReference>
<dbReference type="EMBL" id="BTFZ01000002">
    <property type="protein sequence ID" value="GMM34460.1"/>
    <property type="molecule type" value="Genomic_DNA"/>
</dbReference>
<feature type="domain" description="Protein kinase" evidence="11">
    <location>
        <begin position="271"/>
        <end position="580"/>
    </location>
</feature>
<evidence type="ECO:0000256" key="8">
    <source>
        <dbReference type="ARBA" id="ARBA00048679"/>
    </source>
</evidence>
<organism evidence="12 13">
    <name type="scientific">Saccharomycopsis crataegensis</name>
    <dbReference type="NCBI Taxonomy" id="43959"/>
    <lineage>
        <taxon>Eukaryota</taxon>
        <taxon>Fungi</taxon>
        <taxon>Dikarya</taxon>
        <taxon>Ascomycota</taxon>
        <taxon>Saccharomycotina</taxon>
        <taxon>Saccharomycetes</taxon>
        <taxon>Saccharomycopsidaceae</taxon>
        <taxon>Saccharomycopsis</taxon>
    </lineage>
</organism>
<feature type="compositionally biased region" description="Low complexity" evidence="10">
    <location>
        <begin position="32"/>
        <end position="50"/>
    </location>
</feature>
<evidence type="ECO:0000313" key="13">
    <source>
        <dbReference type="Proteomes" id="UP001360560"/>
    </source>
</evidence>
<keyword evidence="4 9" id="KW-0547">Nucleotide-binding</keyword>
<feature type="region of interest" description="Disordered" evidence="10">
    <location>
        <begin position="1"/>
        <end position="65"/>
    </location>
</feature>
<feature type="region of interest" description="Disordered" evidence="10">
    <location>
        <begin position="679"/>
        <end position="704"/>
    </location>
</feature>
<evidence type="ECO:0000256" key="4">
    <source>
        <dbReference type="ARBA" id="ARBA00022741"/>
    </source>
</evidence>
<evidence type="ECO:0000256" key="7">
    <source>
        <dbReference type="ARBA" id="ARBA00047899"/>
    </source>
</evidence>
<evidence type="ECO:0000256" key="1">
    <source>
        <dbReference type="ARBA" id="ARBA00012513"/>
    </source>
</evidence>
<gene>
    <name evidence="12" type="ORF">DASC09_017850</name>
</gene>
<evidence type="ECO:0000256" key="6">
    <source>
        <dbReference type="ARBA" id="ARBA00022840"/>
    </source>
</evidence>
<evidence type="ECO:0000256" key="3">
    <source>
        <dbReference type="ARBA" id="ARBA00022679"/>
    </source>
</evidence>